<keyword evidence="1" id="KW-0812">Transmembrane</keyword>
<evidence type="ECO:0000256" key="1">
    <source>
        <dbReference type="SAM" id="Phobius"/>
    </source>
</evidence>
<accession>A0A1F4XJM1</accession>
<dbReference type="EMBL" id="MEWS01000043">
    <property type="protein sequence ID" value="OGC81313.1"/>
    <property type="molecule type" value="Genomic_DNA"/>
</dbReference>
<comment type="caution">
    <text evidence="2">The sequence shown here is derived from an EMBL/GenBank/DDBJ whole genome shotgun (WGS) entry which is preliminary data.</text>
</comment>
<dbReference type="NCBIfam" id="NF045849">
    <property type="entry name" value="ICE_MMCAP2_0565"/>
    <property type="match status" value="1"/>
</dbReference>
<feature type="transmembrane region" description="Helical" evidence="1">
    <location>
        <begin position="110"/>
        <end position="128"/>
    </location>
</feature>
<keyword evidence="1" id="KW-0472">Membrane</keyword>
<dbReference type="InterPro" id="IPR043993">
    <property type="entry name" value="T4SS_pilin"/>
</dbReference>
<protein>
    <submittedName>
        <fullName evidence="2">Uncharacterized protein</fullName>
    </submittedName>
</protein>
<dbReference type="Proteomes" id="UP000177521">
    <property type="component" value="Unassembled WGS sequence"/>
</dbReference>
<sequence length="207" mass="21538">MVNRSFVRTVGSIVASFILAILLLGLAAPALAQGPSRVDQPSATGSLQSFPSGLEPSLTREGDLATLIGQIINFFLGFTALVAVIIIIYGGVQYLTSAGEPEKAKKGKQTIVYAVIGILVIILSYSLVNTIIGNLAGGDLAGRPGAPGAPGAAPVDQIFAAFSVTPFSGNLGTIFRLDAGQSRATSGRQLTYIWDFDLAKRTTKPED</sequence>
<feature type="transmembrane region" description="Helical" evidence="1">
    <location>
        <begin position="67"/>
        <end position="89"/>
    </location>
</feature>
<feature type="non-terminal residue" evidence="2">
    <location>
        <position position="207"/>
    </location>
</feature>
<proteinExistence type="predicted"/>
<keyword evidence="1" id="KW-1133">Transmembrane helix</keyword>
<name>A0A1F4XJM1_9BACT</name>
<gene>
    <name evidence="2" type="ORF">A2788_01620</name>
</gene>
<evidence type="ECO:0000313" key="2">
    <source>
        <dbReference type="EMBL" id="OGC81313.1"/>
    </source>
</evidence>
<evidence type="ECO:0000313" key="3">
    <source>
        <dbReference type="Proteomes" id="UP000177521"/>
    </source>
</evidence>
<dbReference type="AlphaFoldDB" id="A0A1F4XJM1"/>
<organism evidence="2 3">
    <name type="scientific">Candidatus Abawacabacteria bacterium RIFCSPHIGHO2_01_FULL_46_8</name>
    <dbReference type="NCBI Taxonomy" id="1817815"/>
    <lineage>
        <taxon>Bacteria</taxon>
        <taxon>Candidatus Abawacaibacteriota</taxon>
    </lineage>
</organism>
<dbReference type="Pfam" id="PF18895">
    <property type="entry name" value="T4SS_pilin"/>
    <property type="match status" value="1"/>
</dbReference>
<reference evidence="2 3" key="1">
    <citation type="journal article" date="2016" name="Nat. Commun.">
        <title>Thousands of microbial genomes shed light on interconnected biogeochemical processes in an aquifer system.</title>
        <authorList>
            <person name="Anantharaman K."/>
            <person name="Brown C.T."/>
            <person name="Hug L.A."/>
            <person name="Sharon I."/>
            <person name="Castelle C.J."/>
            <person name="Probst A.J."/>
            <person name="Thomas B.C."/>
            <person name="Singh A."/>
            <person name="Wilkins M.J."/>
            <person name="Karaoz U."/>
            <person name="Brodie E.L."/>
            <person name="Williams K.H."/>
            <person name="Hubbard S.S."/>
            <person name="Banfield J.F."/>
        </authorList>
    </citation>
    <scope>NUCLEOTIDE SEQUENCE [LARGE SCALE GENOMIC DNA]</scope>
</reference>